<evidence type="ECO:0000313" key="2">
    <source>
        <dbReference type="EMBL" id="SEH13263.1"/>
    </source>
</evidence>
<dbReference type="InterPro" id="IPR006311">
    <property type="entry name" value="TAT_signal"/>
</dbReference>
<evidence type="ECO:0000256" key="1">
    <source>
        <dbReference type="SAM" id="MobiDB-lite"/>
    </source>
</evidence>
<organism evidence="2 3">
    <name type="scientific">Natronorubrum sediminis</name>
    <dbReference type="NCBI Taxonomy" id="640943"/>
    <lineage>
        <taxon>Archaea</taxon>
        <taxon>Methanobacteriati</taxon>
        <taxon>Methanobacteriota</taxon>
        <taxon>Stenosarchaea group</taxon>
        <taxon>Halobacteria</taxon>
        <taxon>Halobacteriales</taxon>
        <taxon>Natrialbaceae</taxon>
        <taxon>Natronorubrum</taxon>
    </lineage>
</organism>
<feature type="region of interest" description="Disordered" evidence="1">
    <location>
        <begin position="292"/>
        <end position="322"/>
    </location>
</feature>
<proteinExistence type="predicted"/>
<dbReference type="PROSITE" id="PS51318">
    <property type="entry name" value="TAT"/>
    <property type="match status" value="1"/>
</dbReference>
<sequence>MGPNDNHDDGLSRRTVLGGIGGTGIASLAGLPAVTAGAGDGPTTLETSTHTRETFRSIVDAIVPETPGLADELGSEHGPGGLDVDLEEFLIWNYNNSEELRAEGLSWLVASALSIDVDESDLEEILEDVRDDHSTIEGYRVRQAGLTDVDTVFGSLRGLEIDVDRPGNEGTVDVEYAITTTEETVDGESVTFPYAPVFAAIFDLVALEFVARGEPEDDVEARSAFDGGGAFVRLSPRDRLRCLEWLFGGEPVEALEEELAELIAAPETMPDVVMTLQILTVMGYYSEWAGYGETKTDPPTERDLETPIDEVQSRQQTNYPGLEPGYAAYRGVEVSEFQENDY</sequence>
<accession>A0A1H6FTL1</accession>
<dbReference type="EMBL" id="FNWL01000001">
    <property type="protein sequence ID" value="SEH13263.1"/>
    <property type="molecule type" value="Genomic_DNA"/>
</dbReference>
<dbReference type="AlphaFoldDB" id="A0A1H6FTL1"/>
<dbReference type="OrthoDB" id="196713at2157"/>
<dbReference type="RefSeq" id="WP_139305383.1">
    <property type="nucleotide sequence ID" value="NZ_FNWL01000001.1"/>
</dbReference>
<gene>
    <name evidence="2" type="ORF">SAMN04487967_1255</name>
</gene>
<evidence type="ECO:0000313" key="3">
    <source>
        <dbReference type="Proteomes" id="UP000199112"/>
    </source>
</evidence>
<protein>
    <submittedName>
        <fullName evidence="2">Uncharacterized protein</fullName>
    </submittedName>
</protein>
<keyword evidence="3" id="KW-1185">Reference proteome</keyword>
<feature type="compositionally biased region" description="Basic and acidic residues" evidence="1">
    <location>
        <begin position="294"/>
        <end position="305"/>
    </location>
</feature>
<dbReference type="Proteomes" id="UP000199112">
    <property type="component" value="Unassembled WGS sequence"/>
</dbReference>
<name>A0A1H6FTL1_9EURY</name>
<reference evidence="3" key="1">
    <citation type="submission" date="2016-10" db="EMBL/GenBank/DDBJ databases">
        <authorList>
            <person name="Varghese N."/>
            <person name="Submissions S."/>
        </authorList>
    </citation>
    <scope>NUCLEOTIDE SEQUENCE [LARGE SCALE GENOMIC DNA]</scope>
    <source>
        <strain evidence="3">CGMCC 1.8981</strain>
    </source>
</reference>